<dbReference type="AlphaFoldDB" id="A0A1M5TNV0"/>
<dbReference type="EMBL" id="FQWQ01000003">
    <property type="protein sequence ID" value="SHH52053.1"/>
    <property type="molecule type" value="Genomic_DNA"/>
</dbReference>
<keyword evidence="1" id="KW-0472">Membrane</keyword>
<reference evidence="2 3" key="1">
    <citation type="submission" date="2016-11" db="EMBL/GenBank/DDBJ databases">
        <authorList>
            <person name="Jaros S."/>
            <person name="Januszkiewicz K."/>
            <person name="Wedrychowicz H."/>
        </authorList>
    </citation>
    <scope>NUCLEOTIDE SEQUENCE [LARGE SCALE GENOMIC DNA]</scope>
    <source>
        <strain evidence="2 3">DSM 24574</strain>
    </source>
</reference>
<protein>
    <submittedName>
        <fullName evidence="2">Uncharacterized protein</fullName>
    </submittedName>
</protein>
<accession>A0A1M5TNV0</accession>
<feature type="transmembrane region" description="Helical" evidence="1">
    <location>
        <begin position="23"/>
        <end position="43"/>
    </location>
</feature>
<evidence type="ECO:0000313" key="2">
    <source>
        <dbReference type="EMBL" id="SHH52053.1"/>
    </source>
</evidence>
<keyword evidence="1" id="KW-0812">Transmembrane</keyword>
<proteinExistence type="predicted"/>
<name>A0A1M5TNV0_9BACT</name>
<sequence length="117" mass="13075">MEFGQVAVLVVLLAALYFKDDHALILAALILILLTIVVPMVFYPFAVVWFGLAKLLAAVVPPVLLGILFFVMVTPLGLVRRVMGRDALRLRQFKKGRSSVMSNRDHVYTEADLKDTF</sequence>
<gene>
    <name evidence="2" type="ORF">SAMN04488109_4173</name>
</gene>
<dbReference type="Proteomes" id="UP000184212">
    <property type="component" value="Unassembled WGS sequence"/>
</dbReference>
<keyword evidence="1" id="KW-1133">Transmembrane helix</keyword>
<organism evidence="2 3">
    <name type="scientific">Chryseolinea serpens</name>
    <dbReference type="NCBI Taxonomy" id="947013"/>
    <lineage>
        <taxon>Bacteria</taxon>
        <taxon>Pseudomonadati</taxon>
        <taxon>Bacteroidota</taxon>
        <taxon>Cytophagia</taxon>
        <taxon>Cytophagales</taxon>
        <taxon>Fulvivirgaceae</taxon>
        <taxon>Chryseolinea</taxon>
    </lineage>
</organism>
<feature type="transmembrane region" description="Helical" evidence="1">
    <location>
        <begin position="55"/>
        <end position="79"/>
    </location>
</feature>
<dbReference type="STRING" id="947013.SAMN04488109_4173"/>
<evidence type="ECO:0000313" key="3">
    <source>
        <dbReference type="Proteomes" id="UP000184212"/>
    </source>
</evidence>
<keyword evidence="3" id="KW-1185">Reference proteome</keyword>
<evidence type="ECO:0000256" key="1">
    <source>
        <dbReference type="SAM" id="Phobius"/>
    </source>
</evidence>